<dbReference type="AlphaFoldDB" id="A0ABD3U9Y8"/>
<organism evidence="2 3">
    <name type="scientific">Penstemon smallii</name>
    <dbReference type="NCBI Taxonomy" id="265156"/>
    <lineage>
        <taxon>Eukaryota</taxon>
        <taxon>Viridiplantae</taxon>
        <taxon>Streptophyta</taxon>
        <taxon>Embryophyta</taxon>
        <taxon>Tracheophyta</taxon>
        <taxon>Spermatophyta</taxon>
        <taxon>Magnoliopsida</taxon>
        <taxon>eudicotyledons</taxon>
        <taxon>Gunneridae</taxon>
        <taxon>Pentapetalae</taxon>
        <taxon>asterids</taxon>
        <taxon>lamiids</taxon>
        <taxon>Lamiales</taxon>
        <taxon>Plantaginaceae</taxon>
        <taxon>Cheloneae</taxon>
        <taxon>Penstemon</taxon>
    </lineage>
</organism>
<dbReference type="InterPro" id="IPR023213">
    <property type="entry name" value="CAT-like_dom_sf"/>
</dbReference>
<reference evidence="2 3" key="1">
    <citation type="submission" date="2024-12" db="EMBL/GenBank/DDBJ databases">
        <title>The unique morphological basis and parallel evolutionary history of personate flowers in Penstemon.</title>
        <authorList>
            <person name="Depatie T.H."/>
            <person name="Wessinger C.A."/>
        </authorList>
    </citation>
    <scope>NUCLEOTIDE SEQUENCE [LARGE SCALE GENOMIC DNA]</scope>
    <source>
        <strain evidence="2">WTNN_2</strain>
        <tissue evidence="2">Leaf</tissue>
    </source>
</reference>
<comment type="caution">
    <text evidence="2">The sequence shown here is derived from an EMBL/GenBank/DDBJ whole genome shotgun (WGS) entry which is preliminary data.</text>
</comment>
<evidence type="ECO:0000313" key="2">
    <source>
        <dbReference type="EMBL" id="KAL3846299.1"/>
    </source>
</evidence>
<protein>
    <submittedName>
        <fullName evidence="2">Uncharacterized protein</fullName>
    </submittedName>
</protein>
<dbReference type="PANTHER" id="PTHR31642">
    <property type="entry name" value="TRICHOTHECENE 3-O-ACETYLTRANSFERASE"/>
    <property type="match status" value="1"/>
</dbReference>
<gene>
    <name evidence="2" type="ORF">ACJIZ3_003702</name>
</gene>
<dbReference type="PANTHER" id="PTHR31642:SF189">
    <property type="entry name" value="ACYLTRANSFERASE GLAUCE"/>
    <property type="match status" value="1"/>
</dbReference>
<proteinExistence type="inferred from homology"/>
<dbReference type="Proteomes" id="UP001634393">
    <property type="component" value="Unassembled WGS sequence"/>
</dbReference>
<evidence type="ECO:0000256" key="1">
    <source>
        <dbReference type="ARBA" id="ARBA00009861"/>
    </source>
</evidence>
<sequence length="439" mass="49272">MATVLAIPAMKDLKVKYLDSILVSPSPMTEKRSLFLSNIDQILNYNIPTVHFFRANQDFPPEVAAKRLRIALEKVLVAYDFMAGRFKLNHQSGRLEIECNAAGAGFVVASSEYSLEDLGDFVYPNLGFRQLAVQILDTLGPENDQPLCVFQITSFKCGGFAIGMSMNHVLFDGIGAQTFMENLATQAFDDKPLSIIPSHNRHILAARSPPQVTSPHPEFFKPDIQPVSGPPVFDCKKEDLDYKIFKFTTKSIDNLKEKARSTETTTRISSLTVVAALIWRCKALSLPYDENRVSTLLNVIDIRSRLDPPLPNSFCGNAVLVSYSSAKCGDIEEGQFCNLAEMVAVGPKRVTDEYARSVIDWLEVNKGLPCGEYMVSSWLRLRFDEVVYPWGQPVYSGPVVSHRKDICWVFADVDGIYALVSLPVEEMERFESHFHKFFE</sequence>
<dbReference type="EMBL" id="JBJXBP010000002">
    <property type="protein sequence ID" value="KAL3846299.1"/>
    <property type="molecule type" value="Genomic_DNA"/>
</dbReference>
<accession>A0ABD3U9Y8</accession>
<name>A0ABD3U9Y8_9LAMI</name>
<dbReference type="Pfam" id="PF02458">
    <property type="entry name" value="Transferase"/>
    <property type="match status" value="1"/>
</dbReference>
<keyword evidence="3" id="KW-1185">Reference proteome</keyword>
<dbReference type="InterPro" id="IPR050317">
    <property type="entry name" value="Plant_Fungal_Acyltransferase"/>
</dbReference>
<comment type="similarity">
    <text evidence="1">Belongs to the plant acyltransferase family.</text>
</comment>
<evidence type="ECO:0000313" key="3">
    <source>
        <dbReference type="Proteomes" id="UP001634393"/>
    </source>
</evidence>
<dbReference type="Gene3D" id="3.30.559.10">
    <property type="entry name" value="Chloramphenicol acetyltransferase-like domain"/>
    <property type="match status" value="2"/>
</dbReference>